<evidence type="ECO:0000256" key="1">
    <source>
        <dbReference type="SAM" id="Phobius"/>
    </source>
</evidence>
<accession>A0ABW1UPH5</accession>
<keyword evidence="1" id="KW-0812">Transmembrane</keyword>
<dbReference type="RefSeq" id="WP_125598442.1">
    <property type="nucleotide sequence ID" value="NZ_JBHSSM010000018.1"/>
</dbReference>
<keyword evidence="1" id="KW-0472">Membrane</keyword>
<protein>
    <submittedName>
        <fullName evidence="2">Uncharacterized protein</fullName>
    </submittedName>
</protein>
<gene>
    <name evidence="2" type="ORF">ACFQHW_08295</name>
</gene>
<dbReference type="EMBL" id="JBHSSM010000018">
    <property type="protein sequence ID" value="MFC6315558.1"/>
    <property type="molecule type" value="Genomic_DNA"/>
</dbReference>
<name>A0ABW1UPH5_9LACO</name>
<evidence type="ECO:0000313" key="3">
    <source>
        <dbReference type="Proteomes" id="UP001596310"/>
    </source>
</evidence>
<keyword evidence="3" id="KW-1185">Reference proteome</keyword>
<organism evidence="2 3">
    <name type="scientific">Lapidilactobacillus achengensis</name>
    <dbReference type="NCBI Taxonomy" id="2486000"/>
    <lineage>
        <taxon>Bacteria</taxon>
        <taxon>Bacillati</taxon>
        <taxon>Bacillota</taxon>
        <taxon>Bacilli</taxon>
        <taxon>Lactobacillales</taxon>
        <taxon>Lactobacillaceae</taxon>
        <taxon>Lapidilactobacillus</taxon>
    </lineage>
</organism>
<reference evidence="3" key="1">
    <citation type="journal article" date="2019" name="Int. J. Syst. Evol. Microbiol.">
        <title>The Global Catalogue of Microorganisms (GCM) 10K type strain sequencing project: providing services to taxonomists for standard genome sequencing and annotation.</title>
        <authorList>
            <consortium name="The Broad Institute Genomics Platform"/>
            <consortium name="The Broad Institute Genome Sequencing Center for Infectious Disease"/>
            <person name="Wu L."/>
            <person name="Ma J."/>
        </authorList>
    </citation>
    <scope>NUCLEOTIDE SEQUENCE [LARGE SCALE GENOMIC DNA]</scope>
    <source>
        <strain evidence="3">CCM 8897</strain>
    </source>
</reference>
<sequence length="63" mass="7676">MDPTNFCRRKRAGSITLLTLTILTFDLLLIGLFQSYYSQRVTHYQNQNFYYQQQNQQLRRQLK</sequence>
<evidence type="ECO:0000313" key="2">
    <source>
        <dbReference type="EMBL" id="MFC6315558.1"/>
    </source>
</evidence>
<dbReference type="Proteomes" id="UP001596310">
    <property type="component" value="Unassembled WGS sequence"/>
</dbReference>
<proteinExistence type="predicted"/>
<feature type="transmembrane region" description="Helical" evidence="1">
    <location>
        <begin position="12"/>
        <end position="37"/>
    </location>
</feature>
<keyword evidence="1" id="KW-1133">Transmembrane helix</keyword>
<comment type="caution">
    <text evidence="2">The sequence shown here is derived from an EMBL/GenBank/DDBJ whole genome shotgun (WGS) entry which is preliminary data.</text>
</comment>